<dbReference type="InterPro" id="IPR021401">
    <property type="entry name" value="DUF3040"/>
</dbReference>
<sequence>MALSMDEQRILAEIEIRLSEDDPRLAHRLSRIGKERRRRRIRLIAAMAVAVIGVVTAFVSAIITAFS</sequence>
<keyword evidence="1" id="KW-0472">Membrane</keyword>
<reference evidence="2" key="1">
    <citation type="submission" date="2021-03" db="EMBL/GenBank/DDBJ databases">
        <authorList>
            <person name="Kanchanasin P."/>
            <person name="Saeng-In P."/>
            <person name="Phongsopitanun W."/>
            <person name="Yuki M."/>
            <person name="Kudo T."/>
            <person name="Ohkuma M."/>
            <person name="Tanasupawat S."/>
        </authorList>
    </citation>
    <scope>NUCLEOTIDE SEQUENCE</scope>
    <source>
        <strain evidence="2">GKU 128</strain>
    </source>
</reference>
<comment type="caution">
    <text evidence="2">The sequence shown here is derived from an EMBL/GenBank/DDBJ whole genome shotgun (WGS) entry which is preliminary data.</text>
</comment>
<dbReference type="AlphaFoldDB" id="A0A939T9C8"/>
<evidence type="ECO:0000256" key="1">
    <source>
        <dbReference type="SAM" id="Phobius"/>
    </source>
</evidence>
<dbReference type="Pfam" id="PF11239">
    <property type="entry name" value="DUF3040"/>
    <property type="match status" value="1"/>
</dbReference>
<protein>
    <submittedName>
        <fullName evidence="2">DUF3040 domain-containing protein</fullName>
    </submittedName>
</protein>
<dbReference type="Proteomes" id="UP000669179">
    <property type="component" value="Unassembled WGS sequence"/>
</dbReference>
<keyword evidence="1" id="KW-0812">Transmembrane</keyword>
<dbReference type="RefSeq" id="WP_208262271.1">
    <property type="nucleotide sequence ID" value="NZ_JAGEOJ010000024.1"/>
</dbReference>
<name>A0A939T9C8_9ACTN</name>
<keyword evidence="1" id="KW-1133">Transmembrane helix</keyword>
<gene>
    <name evidence="2" type="ORF">J4573_44015</name>
</gene>
<keyword evidence="3" id="KW-1185">Reference proteome</keyword>
<evidence type="ECO:0000313" key="3">
    <source>
        <dbReference type="Proteomes" id="UP000669179"/>
    </source>
</evidence>
<organism evidence="2 3">
    <name type="scientific">Actinomadura barringtoniae</name>
    <dbReference type="NCBI Taxonomy" id="1427535"/>
    <lineage>
        <taxon>Bacteria</taxon>
        <taxon>Bacillati</taxon>
        <taxon>Actinomycetota</taxon>
        <taxon>Actinomycetes</taxon>
        <taxon>Streptosporangiales</taxon>
        <taxon>Thermomonosporaceae</taxon>
        <taxon>Actinomadura</taxon>
    </lineage>
</organism>
<dbReference type="EMBL" id="JAGEOJ010000024">
    <property type="protein sequence ID" value="MBO2454119.1"/>
    <property type="molecule type" value="Genomic_DNA"/>
</dbReference>
<proteinExistence type="predicted"/>
<feature type="transmembrane region" description="Helical" evidence="1">
    <location>
        <begin position="43"/>
        <end position="66"/>
    </location>
</feature>
<evidence type="ECO:0000313" key="2">
    <source>
        <dbReference type="EMBL" id="MBO2454119.1"/>
    </source>
</evidence>
<accession>A0A939T9C8</accession>